<evidence type="ECO:0000256" key="12">
    <source>
        <dbReference type="SAM" id="MobiDB-lite"/>
    </source>
</evidence>
<evidence type="ECO:0000256" key="10">
    <source>
        <dbReference type="ARBA" id="ARBA00077222"/>
    </source>
</evidence>
<dbReference type="EMBL" id="JAHLQT010028808">
    <property type="protein sequence ID" value="KAG7161771.1"/>
    <property type="molecule type" value="Genomic_DNA"/>
</dbReference>
<keyword evidence="5" id="KW-0645">Protease</keyword>
<feature type="region of interest" description="Disordered" evidence="12">
    <location>
        <begin position="232"/>
        <end position="273"/>
    </location>
</feature>
<organism evidence="14 15">
    <name type="scientific">Homarus americanus</name>
    <name type="common">American lobster</name>
    <dbReference type="NCBI Taxonomy" id="6706"/>
    <lineage>
        <taxon>Eukaryota</taxon>
        <taxon>Metazoa</taxon>
        <taxon>Ecdysozoa</taxon>
        <taxon>Arthropoda</taxon>
        <taxon>Crustacea</taxon>
        <taxon>Multicrustacea</taxon>
        <taxon>Malacostraca</taxon>
        <taxon>Eumalacostraca</taxon>
        <taxon>Eucarida</taxon>
        <taxon>Decapoda</taxon>
        <taxon>Pleocyemata</taxon>
        <taxon>Astacidea</taxon>
        <taxon>Nephropoidea</taxon>
        <taxon>Nephropidae</taxon>
        <taxon>Homarus</taxon>
    </lineage>
</organism>
<dbReference type="GO" id="GO:0004843">
    <property type="term" value="F:cysteine-type deubiquitinase activity"/>
    <property type="evidence" value="ECO:0007669"/>
    <property type="project" value="UniProtKB-EC"/>
</dbReference>
<dbReference type="FunFam" id="3.90.70.40:FF:000003">
    <property type="entry name" value="josephin-2 isoform X1"/>
    <property type="match status" value="1"/>
</dbReference>
<accession>A0A8J5JSR3</accession>
<comment type="catalytic activity">
    <reaction evidence="1">
        <text>Thiol-dependent hydrolysis of ester, thioester, amide, peptide and isopeptide bonds formed by the C-terminal Gly of ubiquitin (a 76-residue protein attached to proteins as an intracellular targeting signal).</text>
        <dbReference type="EC" id="3.4.19.12"/>
    </reaction>
</comment>
<feature type="domain" description="Josephin" evidence="13">
    <location>
        <begin position="28"/>
        <end position="206"/>
    </location>
</feature>
<proteinExistence type="predicted"/>
<evidence type="ECO:0000313" key="14">
    <source>
        <dbReference type="EMBL" id="KAG7161771.1"/>
    </source>
</evidence>
<feature type="active site" evidence="11">
    <location>
        <position position="158"/>
    </location>
</feature>
<evidence type="ECO:0000256" key="3">
    <source>
        <dbReference type="ARBA" id="ARBA00012759"/>
    </source>
</evidence>
<keyword evidence="7 11" id="KW-0378">Hydrolase</keyword>
<keyword evidence="6" id="KW-0833">Ubl conjugation pathway</keyword>
<evidence type="ECO:0000259" key="13">
    <source>
        <dbReference type="PROSITE" id="PS50957"/>
    </source>
</evidence>
<evidence type="ECO:0000256" key="5">
    <source>
        <dbReference type="ARBA" id="ARBA00022670"/>
    </source>
</evidence>
<evidence type="ECO:0000256" key="7">
    <source>
        <dbReference type="ARBA" id="ARBA00022801"/>
    </source>
</evidence>
<keyword evidence="15" id="KW-1185">Reference proteome</keyword>
<dbReference type="GO" id="GO:0006508">
    <property type="term" value="P:proteolysis"/>
    <property type="evidence" value="ECO:0007669"/>
    <property type="project" value="UniProtKB-KW"/>
</dbReference>
<dbReference type="PANTHER" id="PTHR13291:SF0">
    <property type="entry name" value="JOSEPHIN-LIKE PROTEIN"/>
    <property type="match status" value="1"/>
</dbReference>
<protein>
    <recommendedName>
        <fullName evidence="9">Josephin-2</fullName>
        <ecNumber evidence="3">3.4.19.12</ecNumber>
    </recommendedName>
    <alternativeName>
        <fullName evidence="10">Josephin domain-containing protein 2</fullName>
    </alternativeName>
</protein>
<gene>
    <name evidence="14" type="primary">Josd1-L</name>
    <name evidence="14" type="ORF">Hamer_G007416</name>
</gene>
<dbReference type="InterPro" id="IPR006155">
    <property type="entry name" value="Josephin"/>
</dbReference>
<feature type="active site" evidence="11">
    <location>
        <position position="143"/>
    </location>
</feature>
<dbReference type="InterPro" id="IPR040053">
    <property type="entry name" value="JOSD1/2"/>
</dbReference>
<feature type="active site" evidence="11">
    <location>
        <position position="41"/>
    </location>
</feature>
<dbReference type="AlphaFoldDB" id="A0A8J5JSR3"/>
<dbReference type="Proteomes" id="UP000747542">
    <property type="component" value="Unassembled WGS sequence"/>
</dbReference>
<dbReference type="PANTHER" id="PTHR13291">
    <property type="entry name" value="JOSEPHIN 1, 2"/>
    <property type="match status" value="1"/>
</dbReference>
<dbReference type="EC" id="3.4.19.12" evidence="3"/>
<evidence type="ECO:0000256" key="8">
    <source>
        <dbReference type="ARBA" id="ARBA00058284"/>
    </source>
</evidence>
<evidence type="ECO:0000256" key="2">
    <source>
        <dbReference type="ARBA" id="ARBA00004514"/>
    </source>
</evidence>
<keyword evidence="4" id="KW-0963">Cytoplasm</keyword>
<name>A0A8J5JSR3_HOMAM</name>
<evidence type="ECO:0000313" key="15">
    <source>
        <dbReference type="Proteomes" id="UP000747542"/>
    </source>
</evidence>
<dbReference type="GO" id="GO:0005829">
    <property type="term" value="C:cytosol"/>
    <property type="evidence" value="ECO:0007669"/>
    <property type="project" value="UniProtKB-SubCell"/>
</dbReference>
<comment type="subcellular location">
    <subcellularLocation>
        <location evidence="2">Cytoplasm</location>
        <location evidence="2">Cytosol</location>
    </subcellularLocation>
</comment>
<reference evidence="14" key="1">
    <citation type="journal article" date="2021" name="Sci. Adv.">
        <title>The American lobster genome reveals insights on longevity, neural, and immune adaptations.</title>
        <authorList>
            <person name="Polinski J.M."/>
            <person name="Zimin A.V."/>
            <person name="Clark K.F."/>
            <person name="Kohn A.B."/>
            <person name="Sadowski N."/>
            <person name="Timp W."/>
            <person name="Ptitsyn A."/>
            <person name="Khanna P."/>
            <person name="Romanova D.Y."/>
            <person name="Williams P."/>
            <person name="Greenwood S.J."/>
            <person name="Moroz L.L."/>
            <person name="Walt D.R."/>
            <person name="Bodnar A.G."/>
        </authorList>
    </citation>
    <scope>NUCLEOTIDE SEQUENCE</scope>
    <source>
        <strain evidence="14">GMGI-L3</strain>
    </source>
</reference>
<comment type="caution">
    <text evidence="14">The sequence shown here is derived from an EMBL/GenBank/DDBJ whole genome shotgun (WGS) entry which is preliminary data.</text>
</comment>
<evidence type="ECO:0000256" key="11">
    <source>
        <dbReference type="PROSITE-ProRule" id="PRU00331"/>
    </source>
</evidence>
<dbReference type="OrthoDB" id="422700at2759"/>
<dbReference type="PROSITE" id="PS50957">
    <property type="entry name" value="JOSEPHIN"/>
    <property type="match status" value="1"/>
</dbReference>
<evidence type="ECO:0000256" key="1">
    <source>
        <dbReference type="ARBA" id="ARBA00000707"/>
    </source>
</evidence>
<evidence type="ECO:0000256" key="6">
    <source>
        <dbReference type="ARBA" id="ARBA00022786"/>
    </source>
</evidence>
<dbReference type="GO" id="GO:0016579">
    <property type="term" value="P:protein deubiquitination"/>
    <property type="evidence" value="ECO:0007669"/>
    <property type="project" value="InterPro"/>
</dbReference>
<dbReference type="Pfam" id="PF02099">
    <property type="entry name" value="Josephin"/>
    <property type="match status" value="1"/>
</dbReference>
<dbReference type="SMART" id="SM01246">
    <property type="entry name" value="Josephin"/>
    <property type="match status" value="1"/>
</dbReference>
<sequence>MTGGCCSCCTWVREVIRCDENQVGIVMTPDIYHEKQIKELCALHSLNNLFQDSGAFAKSELDGICYALSPDNWFNPHKSLLGTGNYDINVIMAALVTKGCGVIWFDKRKDPQVIALDKVVGFILNVPSEYRLGPVQLPLRRKHWIAIRNIRGIYYNLDSKLETPEIIGKEQELTNYLREELRNKDKELFVVVTQEVEQTRDWCLISTRSSSTNNVGAKDLMSKGSTNSLVNGEEPQPMEAFNPPGFSYIDQEPPGSDNWSGDDIMKTSSQEML</sequence>
<evidence type="ECO:0000256" key="4">
    <source>
        <dbReference type="ARBA" id="ARBA00022490"/>
    </source>
</evidence>
<evidence type="ECO:0000256" key="9">
    <source>
        <dbReference type="ARBA" id="ARBA00069892"/>
    </source>
</evidence>
<comment type="function">
    <text evidence="8">Cleaves 'Lys-63'-linked poly-ubiquitin chains, and with lesser efficiency 'Lys-48'-linked poly-ubiquitin chains (in vitro). May act as a deubiquitinating enzyme.</text>
</comment>